<dbReference type="Gene3D" id="2.30.110.10">
    <property type="entry name" value="Electron Transport, Fmn-binding Protein, Chain A"/>
    <property type="match status" value="1"/>
</dbReference>
<organism evidence="2 3">
    <name type="scientific">Limimaricola soesokkakensis</name>
    <dbReference type="NCBI Taxonomy" id="1343159"/>
    <lineage>
        <taxon>Bacteria</taxon>
        <taxon>Pseudomonadati</taxon>
        <taxon>Pseudomonadota</taxon>
        <taxon>Alphaproteobacteria</taxon>
        <taxon>Rhodobacterales</taxon>
        <taxon>Paracoccaceae</taxon>
        <taxon>Limimaricola</taxon>
    </lineage>
</organism>
<evidence type="ECO:0000313" key="4">
    <source>
        <dbReference type="Proteomes" id="UP000240624"/>
    </source>
</evidence>
<dbReference type="InterPro" id="IPR012349">
    <property type="entry name" value="Split_barrel_FMN-bd"/>
</dbReference>
<dbReference type="OrthoDB" id="9814594at2"/>
<evidence type="ECO:0000313" key="3">
    <source>
        <dbReference type="Proteomes" id="UP000193495"/>
    </source>
</evidence>
<dbReference type="RefSeq" id="WP_085895542.1">
    <property type="nucleotide sequence ID" value="NZ_FWFY01000003.1"/>
</dbReference>
<reference evidence="2 3" key="1">
    <citation type="submission" date="2017-03" db="EMBL/GenBank/DDBJ databases">
        <authorList>
            <person name="Afonso C.L."/>
            <person name="Miller P.J."/>
            <person name="Scott M.A."/>
            <person name="Spackman E."/>
            <person name="Goraichik I."/>
            <person name="Dimitrov K.M."/>
            <person name="Suarez D.L."/>
            <person name="Swayne D.E."/>
        </authorList>
    </citation>
    <scope>NUCLEOTIDE SEQUENCE [LARGE SCALE GENOMIC DNA]</scope>
    <source>
        <strain evidence="2 3">CECT 8367</strain>
    </source>
</reference>
<dbReference type="EMBL" id="FWFY01000003">
    <property type="protein sequence ID" value="SLN31600.1"/>
    <property type="molecule type" value="Genomic_DNA"/>
</dbReference>
<name>A0A1X6YU91_9RHOB</name>
<dbReference type="AlphaFoldDB" id="A0A1X6YU91"/>
<proteinExistence type="predicted"/>
<keyword evidence="4" id="KW-1185">Reference proteome</keyword>
<dbReference type="EMBL" id="PYGB01000002">
    <property type="protein sequence ID" value="PSK87592.1"/>
    <property type="molecule type" value="Genomic_DNA"/>
</dbReference>
<accession>A0A1X6YU91</accession>
<dbReference type="SUPFAM" id="SSF50475">
    <property type="entry name" value="FMN-binding split barrel"/>
    <property type="match status" value="1"/>
</dbReference>
<gene>
    <name evidence="1" type="ORF">CLV79_10273</name>
    <name evidence="2" type="ORF">LOS8367_01157</name>
</gene>
<evidence type="ECO:0000313" key="2">
    <source>
        <dbReference type="EMBL" id="SLN31600.1"/>
    </source>
</evidence>
<evidence type="ECO:0000313" key="1">
    <source>
        <dbReference type="EMBL" id="PSK87592.1"/>
    </source>
</evidence>
<sequence>MADLVRPTDDGARRQAQRLFGTARHGALGVIDPVNGAPQVSRVALRPDGADLLMLVSTLSRHWAALEARPDCSLLLGEPGPEGDPLAAPRLTLAARAAMAQKEALKSEWLAWHPKAALYYDFADFKLMRLEVSHGFLVGGFGRAFELSRADLENSKGPG</sequence>
<dbReference type="Proteomes" id="UP000240624">
    <property type="component" value="Unassembled WGS sequence"/>
</dbReference>
<protein>
    <submittedName>
        <fullName evidence="2">Uncharacterized protein</fullName>
    </submittedName>
</protein>
<reference evidence="1 4" key="2">
    <citation type="submission" date="2018-03" db="EMBL/GenBank/DDBJ databases">
        <title>Genomic Encyclopedia of Archaeal and Bacterial Type Strains, Phase II (KMG-II): from individual species to whole genera.</title>
        <authorList>
            <person name="Goeker M."/>
        </authorList>
    </citation>
    <scope>NUCLEOTIDE SEQUENCE [LARGE SCALE GENOMIC DNA]</scope>
    <source>
        <strain evidence="1 4">DSM 29956</strain>
    </source>
</reference>
<dbReference type="Proteomes" id="UP000193495">
    <property type="component" value="Unassembled WGS sequence"/>
</dbReference>